<dbReference type="EMBL" id="PCYK01000012">
    <property type="protein sequence ID" value="PIR46104.1"/>
    <property type="molecule type" value="Genomic_DNA"/>
</dbReference>
<reference evidence="1 2" key="1">
    <citation type="submission" date="2017-09" db="EMBL/GenBank/DDBJ databases">
        <title>Depth-based differentiation of microbial function through sediment-hosted aquifers and enrichment of novel symbionts in the deep terrestrial subsurface.</title>
        <authorList>
            <person name="Probst A.J."/>
            <person name="Ladd B."/>
            <person name="Jarett J.K."/>
            <person name="Geller-Mcgrath D.E."/>
            <person name="Sieber C.M."/>
            <person name="Emerson J.B."/>
            <person name="Anantharaman K."/>
            <person name="Thomas B.C."/>
            <person name="Malmstrom R."/>
            <person name="Stieglmeier M."/>
            <person name="Klingl A."/>
            <person name="Woyke T."/>
            <person name="Ryan C.M."/>
            <person name="Banfield J.F."/>
        </authorList>
    </citation>
    <scope>NUCLEOTIDE SEQUENCE [LARGE SCALE GENOMIC DNA]</scope>
    <source>
        <strain evidence="1">CG10_big_fil_rev_8_21_14_0_10_49_38</strain>
    </source>
</reference>
<dbReference type="SUPFAM" id="SSF53448">
    <property type="entry name" value="Nucleotide-diphospho-sugar transferases"/>
    <property type="match status" value="1"/>
</dbReference>
<comment type="caution">
    <text evidence="1">The sequence shown here is derived from an EMBL/GenBank/DDBJ whole genome shotgun (WGS) entry which is preliminary data.</text>
</comment>
<protein>
    <submittedName>
        <fullName evidence="1">Nucleotide-diphospho-sugar transferase</fullName>
    </submittedName>
</protein>
<dbReference type="InterPro" id="IPR029044">
    <property type="entry name" value="Nucleotide-diphossugar_trans"/>
</dbReference>
<name>A0A2H0RJC6_9BACT</name>
<proteinExistence type="predicted"/>
<accession>A0A2H0RJC6</accession>
<organism evidence="1 2">
    <name type="scientific">Candidatus Vogelbacteria bacterium CG10_big_fil_rev_8_21_14_0_10_49_38</name>
    <dbReference type="NCBI Taxonomy" id="1975043"/>
    <lineage>
        <taxon>Bacteria</taxon>
        <taxon>Candidatus Vogeliibacteriota</taxon>
    </lineage>
</organism>
<evidence type="ECO:0000313" key="2">
    <source>
        <dbReference type="Proteomes" id="UP000230431"/>
    </source>
</evidence>
<gene>
    <name evidence="1" type="ORF">COV08_01660</name>
</gene>
<evidence type="ECO:0000313" key="1">
    <source>
        <dbReference type="EMBL" id="PIR46104.1"/>
    </source>
</evidence>
<dbReference type="Gene3D" id="3.90.550.10">
    <property type="entry name" value="Spore Coat Polysaccharide Biosynthesis Protein SpsA, Chain A"/>
    <property type="match status" value="1"/>
</dbReference>
<keyword evidence="1" id="KW-0808">Transferase</keyword>
<dbReference type="Proteomes" id="UP000230431">
    <property type="component" value="Unassembled WGS sequence"/>
</dbReference>
<dbReference type="GO" id="GO:0016740">
    <property type="term" value="F:transferase activity"/>
    <property type="evidence" value="ECO:0007669"/>
    <property type="project" value="UniProtKB-KW"/>
</dbReference>
<dbReference type="AlphaFoldDB" id="A0A2H0RJC6"/>
<sequence>METPILFIIYNRPEPTREVFASIRAMKPKRLFIAADGPRSAQQGEVGCCLAARRVTENIDWPCEIFRKYEEKNLGCRVGVSSAINWFFDNVEQGIILEDDCLPSRSFFYFCEELLARYADEERVMMISGNNFIPDPIAAKFSYRFSNYAHIWGWATWRRAWQKYDQRMVSYPQFKKENLISNICSNKKEATYWVKLFDRVYDGKIDTWDAQWQYSIFKENGWCVVPKVNLVSNIGFGADATHTKIATAHSRLPILEMGQLAHPPNIARDVEADRREMVAIIPTSQQKMINILRTIYGHLQHLPK</sequence>